<accession>A0A917QBT1</accession>
<reference evidence="5" key="1">
    <citation type="journal article" date="2014" name="Int. J. Syst. Evol. Microbiol.">
        <title>Complete genome sequence of Corynebacterium casei LMG S-19264T (=DSM 44701T), isolated from a smear-ripened cheese.</title>
        <authorList>
            <consortium name="US DOE Joint Genome Institute (JGI-PGF)"/>
            <person name="Walter F."/>
            <person name="Albersmeier A."/>
            <person name="Kalinowski J."/>
            <person name="Ruckert C."/>
        </authorList>
    </citation>
    <scope>NUCLEOTIDE SEQUENCE</scope>
    <source>
        <strain evidence="5">CGMCC 4.7278</strain>
    </source>
</reference>
<dbReference type="InterPro" id="IPR053877">
    <property type="entry name" value="RskA_N"/>
</dbReference>
<gene>
    <name evidence="5" type="ORF">GCM10011591_11190</name>
</gene>
<dbReference type="Gene3D" id="1.10.10.1320">
    <property type="entry name" value="Anti-sigma factor, zinc-finger domain"/>
    <property type="match status" value="1"/>
</dbReference>
<evidence type="ECO:0000313" key="6">
    <source>
        <dbReference type="Proteomes" id="UP000612956"/>
    </source>
</evidence>
<feature type="compositionally biased region" description="Pro residues" evidence="3">
    <location>
        <begin position="67"/>
        <end position="81"/>
    </location>
</feature>
<keyword evidence="6" id="KW-1185">Reference proteome</keyword>
<evidence type="ECO:0000256" key="3">
    <source>
        <dbReference type="SAM" id="MobiDB-lite"/>
    </source>
</evidence>
<proteinExistence type="predicted"/>
<dbReference type="EMBL" id="BMMW01000001">
    <property type="protein sequence ID" value="GGK41475.1"/>
    <property type="molecule type" value="Genomic_DNA"/>
</dbReference>
<dbReference type="RefSeq" id="WP_188827697.1">
    <property type="nucleotide sequence ID" value="NZ_BMMW01000001.1"/>
</dbReference>
<reference evidence="5" key="2">
    <citation type="submission" date="2020-09" db="EMBL/GenBank/DDBJ databases">
        <authorList>
            <person name="Sun Q."/>
            <person name="Zhou Y."/>
        </authorList>
    </citation>
    <scope>NUCLEOTIDE SEQUENCE</scope>
    <source>
        <strain evidence="5">CGMCC 4.7278</strain>
    </source>
</reference>
<comment type="caution">
    <text evidence="5">The sequence shown here is derived from an EMBL/GenBank/DDBJ whole genome shotgun (WGS) entry which is preliminary data.</text>
</comment>
<organism evidence="5 6">
    <name type="scientific">Nocardia camponoti</name>
    <dbReference type="NCBI Taxonomy" id="1616106"/>
    <lineage>
        <taxon>Bacteria</taxon>
        <taxon>Bacillati</taxon>
        <taxon>Actinomycetota</taxon>
        <taxon>Actinomycetes</taxon>
        <taxon>Mycobacteriales</taxon>
        <taxon>Nocardiaceae</taxon>
        <taxon>Nocardia</taxon>
    </lineage>
</organism>
<evidence type="ECO:0000259" key="4">
    <source>
        <dbReference type="Pfam" id="PF22618"/>
    </source>
</evidence>
<feature type="region of interest" description="Disordered" evidence="3">
    <location>
        <begin position="65"/>
        <end position="87"/>
    </location>
</feature>
<keyword evidence="2" id="KW-0804">Transcription</keyword>
<dbReference type="InterPro" id="IPR041916">
    <property type="entry name" value="Anti_sigma_zinc_sf"/>
</dbReference>
<feature type="domain" description="Anti-sigma-K factor RskA N-terminal" evidence="4">
    <location>
        <begin position="243"/>
        <end position="290"/>
    </location>
</feature>
<protein>
    <recommendedName>
        <fullName evidence="4">Anti-sigma-K factor RskA N-terminal domain-containing protein</fullName>
    </recommendedName>
</protein>
<evidence type="ECO:0000256" key="1">
    <source>
        <dbReference type="ARBA" id="ARBA00023015"/>
    </source>
</evidence>
<dbReference type="AlphaFoldDB" id="A0A917QBT1"/>
<dbReference type="Proteomes" id="UP000612956">
    <property type="component" value="Unassembled WGS sequence"/>
</dbReference>
<evidence type="ECO:0000313" key="5">
    <source>
        <dbReference type="EMBL" id="GGK41475.1"/>
    </source>
</evidence>
<keyword evidence="1" id="KW-0805">Transcription regulation</keyword>
<name>A0A917QBT1_9NOCA</name>
<sequence>MNRQPNRSSSATGDNGLADGKCQEFYRATGAAAFGLALRVLHRRGLAEDVVREGYRRSRALIMSAPPSAPEAPPNPSPPDSAPDLQTPWGRAEFGFRTTWKVPMPPDGGQPGLPFLPVARRDYAYGPPPRPEPPAPARHSHALLAQVHRVAIEQLRADRNDRNDLPWFSASARLGFADPLDPHLEVFVLAYYGGRTYRGISRETGMAVPTVTRLLGESIDRLAEQRAVPNFAPRHRWRPPRSVLALADAYALDAVAELERHHIQAKLATIAAQSGDEFDARVTAVHDLLARLAKSDERPPPRHLEARILADFNGAASRRGYWAATRPPWLRRPGDV</sequence>
<evidence type="ECO:0000256" key="2">
    <source>
        <dbReference type="ARBA" id="ARBA00023163"/>
    </source>
</evidence>
<dbReference type="Pfam" id="PF22618">
    <property type="entry name" value="RskA_N"/>
    <property type="match status" value="1"/>
</dbReference>